<reference evidence="1 2" key="1">
    <citation type="submission" date="2024-10" db="EMBL/GenBank/DDBJ databases">
        <title>Updated reference genomes for cyclostephanoid diatoms.</title>
        <authorList>
            <person name="Roberts W.R."/>
            <person name="Alverson A.J."/>
        </authorList>
    </citation>
    <scope>NUCLEOTIDE SEQUENCE [LARGE SCALE GENOMIC DNA]</scope>
    <source>
        <strain evidence="1 2">AJA232-27</strain>
    </source>
</reference>
<evidence type="ECO:0000313" key="1">
    <source>
        <dbReference type="EMBL" id="KAL3757161.1"/>
    </source>
</evidence>
<name>A0ABD3M544_9STRA</name>
<dbReference type="AlphaFoldDB" id="A0ABD3M544"/>
<sequence>MYNGPKRLNAIKAEKWKINICDMLKDLSNVPLLEMDFRYRRIDSKLAVYERLRDISSLLELALWKWKVEQCPASNADNPSAMKMHHRNTCGDDNNSKCTIILAGGQIADMSRLD</sequence>
<gene>
    <name evidence="1" type="ORF">ACHAWU_004593</name>
</gene>
<keyword evidence="2" id="KW-1185">Reference proteome</keyword>
<accession>A0ABD3M544</accession>
<evidence type="ECO:0000313" key="2">
    <source>
        <dbReference type="Proteomes" id="UP001530293"/>
    </source>
</evidence>
<protein>
    <submittedName>
        <fullName evidence="1">Uncharacterized protein</fullName>
    </submittedName>
</protein>
<comment type="caution">
    <text evidence="1">The sequence shown here is derived from an EMBL/GenBank/DDBJ whole genome shotgun (WGS) entry which is preliminary data.</text>
</comment>
<dbReference type="Proteomes" id="UP001530293">
    <property type="component" value="Unassembled WGS sequence"/>
</dbReference>
<dbReference type="EMBL" id="JALLBG020000272">
    <property type="protein sequence ID" value="KAL3757161.1"/>
    <property type="molecule type" value="Genomic_DNA"/>
</dbReference>
<proteinExistence type="predicted"/>
<organism evidence="1 2">
    <name type="scientific">Discostella pseudostelligera</name>
    <dbReference type="NCBI Taxonomy" id="259834"/>
    <lineage>
        <taxon>Eukaryota</taxon>
        <taxon>Sar</taxon>
        <taxon>Stramenopiles</taxon>
        <taxon>Ochrophyta</taxon>
        <taxon>Bacillariophyta</taxon>
        <taxon>Coscinodiscophyceae</taxon>
        <taxon>Thalassiosirophycidae</taxon>
        <taxon>Stephanodiscales</taxon>
        <taxon>Stephanodiscaceae</taxon>
        <taxon>Discostella</taxon>
    </lineage>
</organism>